<organism evidence="4 5">
    <name type="scientific">Cephalotrichum gorgonifer</name>
    <dbReference type="NCBI Taxonomy" id="2041049"/>
    <lineage>
        <taxon>Eukaryota</taxon>
        <taxon>Fungi</taxon>
        <taxon>Dikarya</taxon>
        <taxon>Ascomycota</taxon>
        <taxon>Pezizomycotina</taxon>
        <taxon>Sordariomycetes</taxon>
        <taxon>Hypocreomycetidae</taxon>
        <taxon>Microascales</taxon>
        <taxon>Microascaceae</taxon>
        <taxon>Cephalotrichum</taxon>
    </lineage>
</organism>
<dbReference type="AlphaFoldDB" id="A0AAE8N243"/>
<comment type="caution">
    <text evidence="4">The sequence shown here is derived from an EMBL/GenBank/DDBJ whole genome shotgun (WGS) entry which is preliminary data.</text>
</comment>
<feature type="region of interest" description="Disordered" evidence="1">
    <location>
        <begin position="343"/>
        <end position="372"/>
    </location>
</feature>
<feature type="signal peptide" evidence="3">
    <location>
        <begin position="1"/>
        <end position="22"/>
    </location>
</feature>
<feature type="transmembrane region" description="Helical" evidence="2">
    <location>
        <begin position="210"/>
        <end position="228"/>
    </location>
</feature>
<keyword evidence="2" id="KW-0472">Membrane</keyword>
<dbReference type="EMBL" id="ONZQ02000009">
    <property type="protein sequence ID" value="SPO04029.1"/>
    <property type="molecule type" value="Genomic_DNA"/>
</dbReference>
<feature type="transmembrane region" description="Helical" evidence="2">
    <location>
        <begin position="285"/>
        <end position="306"/>
    </location>
</feature>
<dbReference type="Proteomes" id="UP001187682">
    <property type="component" value="Unassembled WGS sequence"/>
</dbReference>
<sequence length="372" mass="40627">MRLSNRLMAAVAVLSLAAPAAARTTKQYRQFFPGWNVYLRNITDNACHDELLAYQDPEGEYLGPPALLLDCILSEMSEIRKTEMGITAVVLGLLPTMLQQIGPTVSEVGVLASRRPLLAFLLSFAMPSVSTGGAMADPVEGLRRPVVFRMRSLPSARGGWLWVLVSALEYLIALTALGNTLHQISTLALWSISISAMAIQSGAISQTFGPFLWVTLVVPAHLLYFWSFKMQYKKRDGDGERTLERETWLQTIASEFVPCAAGEPMLLTQVHTGLLHFVVEFATDIASLVVFIFGTIVLSSQIFISMADVVPIVGRILASTLVCRLVVLFELHGIREANSDSETKDGVLLSDGPQSGYEQDNKGVLAAQDRAV</sequence>
<keyword evidence="2" id="KW-1133">Transmembrane helix</keyword>
<keyword evidence="5" id="KW-1185">Reference proteome</keyword>
<feature type="transmembrane region" description="Helical" evidence="2">
    <location>
        <begin position="312"/>
        <end position="331"/>
    </location>
</feature>
<reference evidence="4" key="1">
    <citation type="submission" date="2018-03" db="EMBL/GenBank/DDBJ databases">
        <authorList>
            <person name="Guldener U."/>
        </authorList>
    </citation>
    <scope>NUCLEOTIDE SEQUENCE</scope>
</reference>
<accession>A0AAE8N243</accession>
<name>A0AAE8N243_9PEZI</name>
<evidence type="ECO:0000313" key="5">
    <source>
        <dbReference type="Proteomes" id="UP001187682"/>
    </source>
</evidence>
<keyword evidence="3" id="KW-0732">Signal</keyword>
<proteinExistence type="predicted"/>
<feature type="chain" id="PRO_5042157225" evidence="3">
    <location>
        <begin position="23"/>
        <end position="372"/>
    </location>
</feature>
<keyword evidence="2" id="KW-0812">Transmembrane</keyword>
<protein>
    <submittedName>
        <fullName evidence="4">Uncharacterized protein</fullName>
    </submittedName>
</protein>
<feature type="transmembrane region" description="Helical" evidence="2">
    <location>
        <begin position="159"/>
        <end position="177"/>
    </location>
</feature>
<evidence type="ECO:0000256" key="1">
    <source>
        <dbReference type="SAM" id="MobiDB-lite"/>
    </source>
</evidence>
<evidence type="ECO:0000256" key="3">
    <source>
        <dbReference type="SAM" id="SignalP"/>
    </source>
</evidence>
<gene>
    <name evidence="4" type="ORF">DNG_06712</name>
</gene>
<evidence type="ECO:0000256" key="2">
    <source>
        <dbReference type="SAM" id="Phobius"/>
    </source>
</evidence>
<evidence type="ECO:0000313" key="4">
    <source>
        <dbReference type="EMBL" id="SPO04029.1"/>
    </source>
</evidence>
<feature type="transmembrane region" description="Helical" evidence="2">
    <location>
        <begin position="184"/>
        <end position="204"/>
    </location>
</feature>